<keyword evidence="3" id="KW-1185">Reference proteome</keyword>
<evidence type="ECO:0000256" key="1">
    <source>
        <dbReference type="SAM" id="SignalP"/>
    </source>
</evidence>
<feature type="signal peptide" evidence="1">
    <location>
        <begin position="1"/>
        <end position="24"/>
    </location>
</feature>
<evidence type="ECO:0000313" key="2">
    <source>
        <dbReference type="EMBL" id="ODM93455.1"/>
    </source>
</evidence>
<gene>
    <name evidence="2" type="ORF">Ocin01_13227</name>
</gene>
<comment type="caution">
    <text evidence="2">The sequence shown here is derived from an EMBL/GenBank/DDBJ whole genome shotgun (WGS) entry which is preliminary data.</text>
</comment>
<name>A0A1D2MKL9_ORCCI</name>
<sequence length="208" mass="23842">MEVFNTNQLFKFVLVLIVVSICSGARVEFYKEAHFRGEAFIASSSVACTNLPDNFKNVNGSLKTTTCIAVYMFENCAWDGFLVGSDERRLIGLKDKYSTIKSQSFSVASFRDCREEEYSPKVNFQYYEKAYFQGILIPFEDVCGCTNLPAFESESKWRSITTFGNCFHRYSQPNCQGELNTGYETHDSYFEATWQSIKPCHIPKHCKI</sequence>
<keyword evidence="1" id="KW-0732">Signal</keyword>
<evidence type="ECO:0000313" key="3">
    <source>
        <dbReference type="Proteomes" id="UP000094527"/>
    </source>
</evidence>
<accession>A0A1D2MKL9</accession>
<feature type="chain" id="PRO_5008904182" evidence="1">
    <location>
        <begin position="25"/>
        <end position="208"/>
    </location>
</feature>
<organism evidence="2 3">
    <name type="scientific">Orchesella cincta</name>
    <name type="common">Springtail</name>
    <name type="synonym">Podura cincta</name>
    <dbReference type="NCBI Taxonomy" id="48709"/>
    <lineage>
        <taxon>Eukaryota</taxon>
        <taxon>Metazoa</taxon>
        <taxon>Ecdysozoa</taxon>
        <taxon>Arthropoda</taxon>
        <taxon>Hexapoda</taxon>
        <taxon>Collembola</taxon>
        <taxon>Entomobryomorpha</taxon>
        <taxon>Entomobryoidea</taxon>
        <taxon>Orchesellidae</taxon>
        <taxon>Orchesellinae</taxon>
        <taxon>Orchesella</taxon>
    </lineage>
</organism>
<dbReference type="Proteomes" id="UP000094527">
    <property type="component" value="Unassembled WGS sequence"/>
</dbReference>
<protein>
    <submittedName>
        <fullName evidence="2">Gamma-crystallin C</fullName>
    </submittedName>
</protein>
<proteinExistence type="predicted"/>
<dbReference type="EMBL" id="LJIJ01000981">
    <property type="protein sequence ID" value="ODM93455.1"/>
    <property type="molecule type" value="Genomic_DNA"/>
</dbReference>
<dbReference type="AlphaFoldDB" id="A0A1D2MKL9"/>
<reference evidence="2 3" key="1">
    <citation type="journal article" date="2016" name="Genome Biol. Evol.">
        <title>Gene Family Evolution Reflects Adaptation to Soil Environmental Stressors in the Genome of the Collembolan Orchesella cincta.</title>
        <authorList>
            <person name="Faddeeva-Vakhrusheva A."/>
            <person name="Derks M.F."/>
            <person name="Anvar S.Y."/>
            <person name="Agamennone V."/>
            <person name="Suring W."/>
            <person name="Smit S."/>
            <person name="van Straalen N.M."/>
            <person name="Roelofs D."/>
        </authorList>
    </citation>
    <scope>NUCLEOTIDE SEQUENCE [LARGE SCALE GENOMIC DNA]</scope>
    <source>
        <tissue evidence="2">Mixed pool</tissue>
    </source>
</reference>